<dbReference type="SUPFAM" id="SSF53474">
    <property type="entry name" value="alpha/beta-Hydrolases"/>
    <property type="match status" value="1"/>
</dbReference>
<dbReference type="InterPro" id="IPR029058">
    <property type="entry name" value="AB_hydrolase_fold"/>
</dbReference>
<protein>
    <submittedName>
        <fullName evidence="2">Putative hydrolase YraK</fullName>
    </submittedName>
</protein>
<dbReference type="EMBL" id="BOOQ01000019">
    <property type="protein sequence ID" value="GII46572.1"/>
    <property type="molecule type" value="Genomic_DNA"/>
</dbReference>
<keyword evidence="3" id="KW-1185">Reference proteome</keyword>
<name>A0A8J3UMR0_9ACTN</name>
<comment type="caution">
    <text evidence="2">The sequence shown here is derived from an EMBL/GenBank/DDBJ whole genome shotgun (WGS) entry which is preliminary data.</text>
</comment>
<dbReference type="GO" id="GO:0004806">
    <property type="term" value="F:triacylglycerol lipase activity"/>
    <property type="evidence" value="ECO:0007669"/>
    <property type="project" value="TreeGrafter"/>
</dbReference>
<sequence>MPPSTTNTLEVPGARLHYEVRGHGPALLMIPGSNGDAELFDAVADLLAGRHTVISYDRRGFSRSTLDGPQPAGWSETHADDARRLLEAVAGGPSQVFGSSAGAVVGLALMSRSPDLVTRLIAHEPPLAEVLPDAADWRRFFANVYDTYLRDGTAPAMRSFMAGIGADSLERPAGIGLELMGRLSGNLDHFLRHEVRQAPGHRPDLVALDAQRARIVPAGGRDSRRRFPYRPAAVLAARWGRQVVDFPGDHTGYWSRPGEFAAVLADVLAAPTAESGREDADTADG</sequence>
<reference evidence="2" key="1">
    <citation type="submission" date="2021-01" db="EMBL/GenBank/DDBJ databases">
        <title>Whole genome shotgun sequence of Planotetraspora silvatica NBRC 100141.</title>
        <authorList>
            <person name="Komaki H."/>
            <person name="Tamura T."/>
        </authorList>
    </citation>
    <scope>NUCLEOTIDE SEQUENCE</scope>
    <source>
        <strain evidence="2">NBRC 100141</strain>
    </source>
</reference>
<keyword evidence="2" id="KW-0378">Hydrolase</keyword>
<dbReference type="PANTHER" id="PTHR43433">
    <property type="entry name" value="HYDROLASE, ALPHA/BETA FOLD FAMILY PROTEIN"/>
    <property type="match status" value="1"/>
</dbReference>
<dbReference type="Pfam" id="PF00561">
    <property type="entry name" value="Abhydrolase_1"/>
    <property type="match status" value="1"/>
</dbReference>
<proteinExistence type="predicted"/>
<accession>A0A8J3UMR0</accession>
<gene>
    <name evidence="2" type="primary">yraK_2</name>
    <name evidence="2" type="ORF">Psi02_29960</name>
</gene>
<dbReference type="InterPro" id="IPR050471">
    <property type="entry name" value="AB_hydrolase"/>
</dbReference>
<evidence type="ECO:0000313" key="2">
    <source>
        <dbReference type="EMBL" id="GII46572.1"/>
    </source>
</evidence>
<evidence type="ECO:0000313" key="3">
    <source>
        <dbReference type="Proteomes" id="UP000644610"/>
    </source>
</evidence>
<evidence type="ECO:0000259" key="1">
    <source>
        <dbReference type="Pfam" id="PF00561"/>
    </source>
</evidence>
<dbReference type="InterPro" id="IPR000073">
    <property type="entry name" value="AB_hydrolase_1"/>
</dbReference>
<dbReference type="Gene3D" id="3.40.50.1820">
    <property type="entry name" value="alpha/beta hydrolase"/>
    <property type="match status" value="1"/>
</dbReference>
<dbReference type="Proteomes" id="UP000644610">
    <property type="component" value="Unassembled WGS sequence"/>
</dbReference>
<organism evidence="2 3">
    <name type="scientific">Planotetraspora silvatica</name>
    <dbReference type="NCBI Taxonomy" id="234614"/>
    <lineage>
        <taxon>Bacteria</taxon>
        <taxon>Bacillati</taxon>
        <taxon>Actinomycetota</taxon>
        <taxon>Actinomycetes</taxon>
        <taxon>Streptosporangiales</taxon>
        <taxon>Streptosporangiaceae</taxon>
        <taxon>Planotetraspora</taxon>
    </lineage>
</organism>
<dbReference type="AlphaFoldDB" id="A0A8J3UMR0"/>
<dbReference type="GO" id="GO:0046503">
    <property type="term" value="P:glycerolipid catabolic process"/>
    <property type="evidence" value="ECO:0007669"/>
    <property type="project" value="TreeGrafter"/>
</dbReference>
<dbReference type="PANTHER" id="PTHR43433:SF5">
    <property type="entry name" value="AB HYDROLASE-1 DOMAIN-CONTAINING PROTEIN"/>
    <property type="match status" value="1"/>
</dbReference>
<dbReference type="RefSeq" id="WP_203974499.1">
    <property type="nucleotide sequence ID" value="NZ_BAAAKY010000014.1"/>
</dbReference>
<feature type="domain" description="AB hydrolase-1" evidence="1">
    <location>
        <begin position="25"/>
        <end position="159"/>
    </location>
</feature>